<feature type="region of interest" description="Disordered" evidence="1">
    <location>
        <begin position="1"/>
        <end position="26"/>
    </location>
</feature>
<accession>B9BLR8</accession>
<name>B9BLR8_9BURK</name>
<gene>
    <name evidence="2" type="ORF">BURMUCGD2_6026</name>
</gene>
<evidence type="ECO:0000256" key="1">
    <source>
        <dbReference type="SAM" id="MobiDB-lite"/>
    </source>
</evidence>
<sequence length="48" mass="5380">MRKATAAAASISREANRQIENATNPEAQTYTKKNFASSCQKWSRVFSE</sequence>
<organism evidence="2 3">
    <name type="scientific">Burkholderia multivorans CGD2</name>
    <dbReference type="NCBI Taxonomy" id="513052"/>
    <lineage>
        <taxon>Bacteria</taxon>
        <taxon>Pseudomonadati</taxon>
        <taxon>Pseudomonadota</taxon>
        <taxon>Betaproteobacteria</taxon>
        <taxon>Burkholderiales</taxon>
        <taxon>Burkholderiaceae</taxon>
        <taxon>Burkholderia</taxon>
        <taxon>Burkholderia cepacia complex</taxon>
    </lineage>
</organism>
<proteinExistence type="predicted"/>
<dbReference type="AlphaFoldDB" id="B9BLR8"/>
<reference evidence="2 3" key="1">
    <citation type="journal article" date="2012" name="J. Bacteriol.">
        <title>Draft Genome Sequence Determination for Cystic Fibrosis and Chronic Granulomatous Disease Burkholderia multivorans Isolates.</title>
        <authorList>
            <person name="Varga J.J."/>
            <person name="Losada L."/>
            <person name="Zelazny A.M."/>
            <person name="Brinkac L."/>
            <person name="Harkins D."/>
            <person name="Radune D."/>
            <person name="Hostetler J."/>
            <person name="Sampaio E.P."/>
            <person name="Ronning C.M."/>
            <person name="Nierman W.C."/>
            <person name="Greenberg D.E."/>
            <person name="Holland S.M."/>
            <person name="Goldberg J.B."/>
        </authorList>
    </citation>
    <scope>NUCLEOTIDE SEQUENCE [LARGE SCALE GENOMIC DNA]</scope>
    <source>
        <strain evidence="2 3">CGD2</strain>
    </source>
</reference>
<comment type="caution">
    <text evidence="2">The sequence shown here is derived from an EMBL/GenBank/DDBJ whole genome shotgun (WGS) entry which is preliminary data.</text>
</comment>
<evidence type="ECO:0000313" key="2">
    <source>
        <dbReference type="EMBL" id="EEE08885.1"/>
    </source>
</evidence>
<protein>
    <submittedName>
        <fullName evidence="2">Uncharacterized protein</fullName>
    </submittedName>
</protein>
<evidence type="ECO:0000313" key="3">
    <source>
        <dbReference type="Proteomes" id="UP000004535"/>
    </source>
</evidence>
<dbReference type="EMBL" id="ACFC01000002">
    <property type="protein sequence ID" value="EEE08885.1"/>
    <property type="molecule type" value="Genomic_DNA"/>
</dbReference>
<dbReference type="Proteomes" id="UP000004535">
    <property type="component" value="Unassembled WGS sequence"/>
</dbReference>